<evidence type="ECO:0000256" key="8">
    <source>
        <dbReference type="PIRSR" id="PIRSR500134-1"/>
    </source>
</evidence>
<evidence type="ECO:0000313" key="13">
    <source>
        <dbReference type="Proteomes" id="UP000183954"/>
    </source>
</evidence>
<feature type="binding site" evidence="9">
    <location>
        <begin position="156"/>
        <end position="159"/>
    </location>
    <ligand>
        <name>substrate</name>
    </ligand>
</feature>
<comment type="catalytic activity">
    <reaction evidence="6 7">
        <text>UDP-alpha-D-glucose + 2 NAD(+) + H2O = UDP-alpha-D-glucuronate + 2 NADH + 3 H(+)</text>
        <dbReference type="Rhea" id="RHEA:23596"/>
        <dbReference type="ChEBI" id="CHEBI:15377"/>
        <dbReference type="ChEBI" id="CHEBI:15378"/>
        <dbReference type="ChEBI" id="CHEBI:57540"/>
        <dbReference type="ChEBI" id="CHEBI:57945"/>
        <dbReference type="ChEBI" id="CHEBI:58052"/>
        <dbReference type="ChEBI" id="CHEBI:58885"/>
        <dbReference type="EC" id="1.1.1.22"/>
    </reaction>
</comment>
<feature type="binding site" evidence="9">
    <location>
        <position position="330"/>
    </location>
    <ligand>
        <name>substrate</name>
    </ligand>
</feature>
<dbReference type="InterPro" id="IPR017476">
    <property type="entry name" value="UDP-Glc/GDP-Man"/>
</dbReference>
<dbReference type="Pfam" id="PF03720">
    <property type="entry name" value="UDPG_MGDP_dh_C"/>
    <property type="match status" value="1"/>
</dbReference>
<dbReference type="GO" id="GO:0006065">
    <property type="term" value="P:UDP-glucuronate biosynthetic process"/>
    <property type="evidence" value="ECO:0007669"/>
    <property type="project" value="UniProtKB-UniPathway"/>
</dbReference>
<keyword evidence="13" id="KW-1185">Reference proteome</keyword>
<comment type="pathway">
    <text evidence="1">Nucleotide-sugar biosynthesis; UDP-alpha-D-glucuronate biosynthesis; UDP-alpha-D-glucuronate from UDP-alpha-D-glucose: step 1/1.</text>
</comment>
<dbReference type="InterPro" id="IPR014027">
    <property type="entry name" value="UDP-Glc/GDP-Man_DH_C"/>
</dbReference>
<evidence type="ECO:0000256" key="7">
    <source>
        <dbReference type="PIRNR" id="PIRNR000124"/>
    </source>
</evidence>
<dbReference type="GO" id="GO:0003979">
    <property type="term" value="F:UDP-glucose 6-dehydrogenase activity"/>
    <property type="evidence" value="ECO:0007669"/>
    <property type="project" value="UniProtKB-EC"/>
</dbReference>
<feature type="binding site" evidence="10">
    <location>
        <position position="270"/>
    </location>
    <ligand>
        <name>NAD(+)</name>
        <dbReference type="ChEBI" id="CHEBI:57540"/>
    </ligand>
</feature>
<evidence type="ECO:0000259" key="11">
    <source>
        <dbReference type="SMART" id="SM00984"/>
    </source>
</evidence>
<feature type="binding site" evidence="9">
    <location>
        <position position="264"/>
    </location>
    <ligand>
        <name>substrate</name>
    </ligand>
</feature>
<evidence type="ECO:0000256" key="6">
    <source>
        <dbReference type="ARBA" id="ARBA00047473"/>
    </source>
</evidence>
<evidence type="ECO:0000313" key="12">
    <source>
        <dbReference type="EMBL" id="SHH31310.1"/>
    </source>
</evidence>
<dbReference type="STRING" id="1121420.SAMN02746098_00697"/>
<proteinExistence type="inferred from homology"/>
<feature type="binding site" evidence="10">
    <location>
        <position position="87"/>
    </location>
    <ligand>
        <name>NAD(+)</name>
        <dbReference type="ChEBI" id="CHEBI:57540"/>
    </ligand>
</feature>
<evidence type="ECO:0000256" key="1">
    <source>
        <dbReference type="ARBA" id="ARBA00004701"/>
    </source>
</evidence>
<dbReference type="EMBL" id="FQXJ01000003">
    <property type="protein sequence ID" value="SHH31310.1"/>
    <property type="molecule type" value="Genomic_DNA"/>
</dbReference>
<feature type="binding site" evidence="10">
    <location>
        <position position="122"/>
    </location>
    <ligand>
        <name>NAD(+)</name>
        <dbReference type="ChEBI" id="CHEBI:57540"/>
    </ligand>
</feature>
<dbReference type="Proteomes" id="UP000183954">
    <property type="component" value="Unassembled WGS sequence"/>
</dbReference>
<dbReference type="Pfam" id="PF00984">
    <property type="entry name" value="UDPG_MGDP_dh"/>
    <property type="match status" value="1"/>
</dbReference>
<evidence type="ECO:0000256" key="9">
    <source>
        <dbReference type="PIRSR" id="PIRSR500134-2"/>
    </source>
</evidence>
<feature type="active site" description="Nucleophile" evidence="8">
    <location>
        <position position="267"/>
    </location>
</feature>
<dbReference type="OrthoDB" id="9803238at2"/>
<feature type="domain" description="UDP-glucose/GDP-mannose dehydrogenase C-terminal" evidence="11">
    <location>
        <begin position="323"/>
        <end position="428"/>
    </location>
</feature>
<dbReference type="NCBIfam" id="TIGR03026">
    <property type="entry name" value="NDP-sugDHase"/>
    <property type="match status" value="1"/>
</dbReference>
<feature type="binding site" evidence="9">
    <location>
        <begin position="256"/>
        <end position="260"/>
    </location>
    <ligand>
        <name>substrate</name>
    </ligand>
</feature>
<feature type="binding site" evidence="10">
    <location>
        <position position="31"/>
    </location>
    <ligand>
        <name>NAD(+)</name>
        <dbReference type="ChEBI" id="CHEBI:57540"/>
    </ligand>
</feature>
<comment type="similarity">
    <text evidence="2 7">Belongs to the UDP-glucose/GDP-mannose dehydrogenase family.</text>
</comment>
<feature type="binding site" evidence="9">
    <location>
        <position position="211"/>
    </location>
    <ligand>
        <name>substrate</name>
    </ligand>
</feature>
<keyword evidence="4 7" id="KW-0560">Oxidoreductase</keyword>
<dbReference type="RefSeq" id="WP_073027880.1">
    <property type="nucleotide sequence ID" value="NZ_FQXJ01000003.1"/>
</dbReference>
<evidence type="ECO:0000256" key="5">
    <source>
        <dbReference type="ARBA" id="ARBA00023027"/>
    </source>
</evidence>
<dbReference type="InterPro" id="IPR008927">
    <property type="entry name" value="6-PGluconate_DH-like_C_sf"/>
</dbReference>
<dbReference type="PIRSF" id="PIRSF000124">
    <property type="entry name" value="UDPglc_GDPman_dh"/>
    <property type="match status" value="1"/>
</dbReference>
<dbReference type="Gene3D" id="1.20.5.100">
    <property type="entry name" value="Cytochrome c1, transmembrane anchor, C-terminal"/>
    <property type="match status" value="1"/>
</dbReference>
<dbReference type="PIRSF" id="PIRSF500134">
    <property type="entry name" value="UDPglc_DH_bac"/>
    <property type="match status" value="1"/>
</dbReference>
<dbReference type="GO" id="GO:0051287">
    <property type="term" value="F:NAD binding"/>
    <property type="evidence" value="ECO:0007669"/>
    <property type="project" value="InterPro"/>
</dbReference>
<gene>
    <name evidence="12" type="ORF">SAMN02746098_00697</name>
</gene>
<evidence type="ECO:0000256" key="3">
    <source>
        <dbReference type="ARBA" id="ARBA00012954"/>
    </source>
</evidence>
<dbReference type="UniPathway" id="UPA00038">
    <property type="reaction ID" value="UER00491"/>
</dbReference>
<feature type="binding site" evidence="10">
    <location>
        <position position="36"/>
    </location>
    <ligand>
        <name>NAD(+)</name>
        <dbReference type="ChEBI" id="CHEBI:57540"/>
    </ligand>
</feature>
<dbReference type="SMART" id="SM00984">
    <property type="entry name" value="UDPG_MGDP_dh_C"/>
    <property type="match status" value="1"/>
</dbReference>
<dbReference type="Gene3D" id="3.40.50.720">
    <property type="entry name" value="NAD(P)-binding Rossmann-like Domain"/>
    <property type="match status" value="2"/>
</dbReference>
<dbReference type="InterPro" id="IPR036291">
    <property type="entry name" value="NAD(P)-bd_dom_sf"/>
</dbReference>
<dbReference type="InterPro" id="IPR028357">
    <property type="entry name" value="UDPglc_DH_bac"/>
</dbReference>
<dbReference type="PANTHER" id="PTHR43750:SF3">
    <property type="entry name" value="UDP-GLUCOSE 6-DEHYDROGENASE TUAD"/>
    <property type="match status" value="1"/>
</dbReference>
<evidence type="ECO:0000256" key="2">
    <source>
        <dbReference type="ARBA" id="ARBA00006601"/>
    </source>
</evidence>
<dbReference type="SUPFAM" id="SSF51735">
    <property type="entry name" value="NAD(P)-binding Rossmann-fold domains"/>
    <property type="match status" value="1"/>
</dbReference>
<organism evidence="12 13">
    <name type="scientific">Desulfosporosinus lacus DSM 15449</name>
    <dbReference type="NCBI Taxonomy" id="1121420"/>
    <lineage>
        <taxon>Bacteria</taxon>
        <taxon>Bacillati</taxon>
        <taxon>Bacillota</taxon>
        <taxon>Clostridia</taxon>
        <taxon>Eubacteriales</taxon>
        <taxon>Desulfitobacteriaceae</taxon>
        <taxon>Desulfosporosinus</taxon>
    </lineage>
</organism>
<accession>A0A1M5RYM8</accession>
<dbReference type="EC" id="1.1.1.22" evidence="3 7"/>
<sequence length="443" mass="49389">MYNIGVIGTGYVGLVQGVIMAEFGMNVICMDVVSEKIEKLKKGILPIYEPGLKELLDKNVTSGRLHFLTDIQETVEKSDVIFIAVGTPPQDDGSADLQYVQAVAKSIGKYMNGYKIIVDKSTVPVGTGKIVRDIVQEELDRRGGNFEFDIVSNPEFLREGKAVRDCLTPDRVVIGAESEKAVDIMKKVYDVLYINQTPFLITNLETAEMIKYASNAFLAVKISFINEMALLADKVGANIQEIARGMGMDGRISPKFLHAGPGYGGSCFPKDTKAIADIAHQYDEQLLVIEAAIKANEKQKRKMSERIISTVSQEVPLEHATFAIWGLSFKPETDDMRDAPSIDIIRALVSVGAKIRAYCPEGLKEAKWRLKDIEDSMTYCRNEYEAAEGADAIILLTEWHQFRGAYLNKVKDVMKNDYFFDLRNVFSKNIEVKKIFKYSGVGC</sequence>
<dbReference type="SUPFAM" id="SSF52413">
    <property type="entry name" value="UDP-glucose/GDP-mannose dehydrogenase C-terminal domain"/>
    <property type="match status" value="1"/>
</dbReference>
<dbReference type="Pfam" id="PF03721">
    <property type="entry name" value="UDPG_MGDP_dh_N"/>
    <property type="match status" value="1"/>
</dbReference>
<dbReference type="InterPro" id="IPR001732">
    <property type="entry name" value="UDP-Glc/GDP-Man_DH_N"/>
</dbReference>
<evidence type="ECO:0000256" key="4">
    <source>
        <dbReference type="ARBA" id="ARBA00023002"/>
    </source>
</evidence>
<dbReference type="PANTHER" id="PTHR43750">
    <property type="entry name" value="UDP-GLUCOSE 6-DEHYDROGENASE TUAD"/>
    <property type="match status" value="1"/>
</dbReference>
<dbReference type="InterPro" id="IPR036220">
    <property type="entry name" value="UDP-Glc/GDP-Man_DH_C_sf"/>
</dbReference>
<dbReference type="SUPFAM" id="SSF48179">
    <property type="entry name" value="6-phosphogluconate dehydrogenase C-terminal domain-like"/>
    <property type="match status" value="1"/>
</dbReference>
<feature type="binding site" evidence="10">
    <location>
        <position position="159"/>
    </location>
    <ligand>
        <name>NAD(+)</name>
        <dbReference type="ChEBI" id="CHEBI:57540"/>
    </ligand>
</feature>
<name>A0A1M5RYM8_9FIRM</name>
<reference evidence="13" key="1">
    <citation type="submission" date="2016-11" db="EMBL/GenBank/DDBJ databases">
        <authorList>
            <person name="Varghese N."/>
            <person name="Submissions S."/>
        </authorList>
    </citation>
    <scope>NUCLEOTIDE SEQUENCE [LARGE SCALE GENOMIC DNA]</scope>
    <source>
        <strain evidence="13">DSM 15449</strain>
    </source>
</reference>
<keyword evidence="5 7" id="KW-0520">NAD</keyword>
<evidence type="ECO:0000256" key="10">
    <source>
        <dbReference type="PIRSR" id="PIRSR500134-3"/>
    </source>
</evidence>
<dbReference type="GO" id="GO:0000271">
    <property type="term" value="P:polysaccharide biosynthetic process"/>
    <property type="evidence" value="ECO:0007669"/>
    <property type="project" value="InterPro"/>
</dbReference>
<dbReference type="AlphaFoldDB" id="A0A1M5RYM8"/>
<protein>
    <recommendedName>
        <fullName evidence="3 7">UDP-glucose 6-dehydrogenase</fullName>
        <ecNumber evidence="3 7">1.1.1.22</ecNumber>
    </recommendedName>
</protein>
<dbReference type="InterPro" id="IPR014026">
    <property type="entry name" value="UDP-Glc/GDP-Man_DH_dimer"/>
</dbReference>
<feature type="binding site" evidence="10">
    <location>
        <position position="337"/>
    </location>
    <ligand>
        <name>NAD(+)</name>
        <dbReference type="ChEBI" id="CHEBI:57540"/>
    </ligand>
</feature>